<evidence type="ECO:0000313" key="2">
    <source>
        <dbReference type="EMBL" id="MFC7253728.1"/>
    </source>
</evidence>
<keyword evidence="3" id="KW-1185">Reference proteome</keyword>
<evidence type="ECO:0000313" key="3">
    <source>
        <dbReference type="Proteomes" id="UP001596434"/>
    </source>
</evidence>
<organism evidence="2 3">
    <name type="scientific">Haloplanus litoreus</name>
    <dbReference type="NCBI Taxonomy" id="767515"/>
    <lineage>
        <taxon>Archaea</taxon>
        <taxon>Methanobacteriati</taxon>
        <taxon>Methanobacteriota</taxon>
        <taxon>Stenosarchaea group</taxon>
        <taxon>Halobacteria</taxon>
        <taxon>Halobacteriales</taxon>
        <taxon>Haloferacaceae</taxon>
        <taxon>Haloplanus</taxon>
    </lineage>
</organism>
<dbReference type="AlphaFoldDB" id="A0ABD5ZUF4"/>
<gene>
    <name evidence="2" type="ORF">ACFQKE_00120</name>
</gene>
<accession>A0ABD5ZUF4</accession>
<feature type="region of interest" description="Disordered" evidence="1">
    <location>
        <begin position="213"/>
        <end position="250"/>
    </location>
</feature>
<comment type="caution">
    <text evidence="2">The sequence shown here is derived from an EMBL/GenBank/DDBJ whole genome shotgun (WGS) entry which is preliminary data.</text>
</comment>
<evidence type="ECO:0000256" key="1">
    <source>
        <dbReference type="SAM" id="MobiDB-lite"/>
    </source>
</evidence>
<dbReference type="RefSeq" id="WP_379701747.1">
    <property type="nucleotide sequence ID" value="NZ_JBHTAT010000001.1"/>
</dbReference>
<feature type="region of interest" description="Disordered" evidence="1">
    <location>
        <begin position="950"/>
        <end position="985"/>
    </location>
</feature>
<feature type="compositionally biased region" description="Low complexity" evidence="1">
    <location>
        <begin position="224"/>
        <end position="236"/>
    </location>
</feature>
<dbReference type="Proteomes" id="UP001596434">
    <property type="component" value="Unassembled WGS sequence"/>
</dbReference>
<name>A0ABD5ZUF4_9EURY</name>
<dbReference type="GeneID" id="96952009"/>
<sequence>MSIFDRIGTLKERLDDRLGRRFGNCAVCGKPTRSHRVGSRLQCHTCREADDYPVATDGGRDIRERVETFVANHPDVGAMQVLAQLDLAPDQRELVKDIVDESRDQDDSSEPVPRFEVPVGEQCCITGCHNRRLYPHDNSLCAECWDGEPPETEPVTVDDDLLAEAQAVAGDPGPEREDPPDPVLPPERFQDESDDEDDASSVDADNLLAAAMGDDLPTKEPSEEGSIPSTTSTGPSLAMPTSALPLGQLDAMAPAERRRAARKRGLEWPTTDEARDRLFETIAEVMREGDERVVDAPTSLGKTYTVASTRWGARDEITGDNQVVHLLATRDARDEAVEVAEEDGGEHFVLEARHEACPVAAGDHDPHPESDDDREVITTEGEAASEWLAHKCDAKGIPFSAAHRYLEDHNDQGAELPCSHDGECPAIQQWEDLREGDHPLVIATHNFAHVPGLRMGTNLVFDEEPDFVQDLTTDRVRDAVAAYLQAIDAPVTSWEAFVQLSRGDSWGDDAGQEREALKHMLDAAPDREWYFEEPRAHVMAPALARAIFHAEERSNGRRVGKTPYEPPRLDAHAHDDEGWNRSWVTIVLDDQNDVQTVRATPDLNLCRSVIGLDAHPALPKWQANTVPHMQRTQVLDPEERRLWRRYERGLRVVQVGTATRPLTKGEYFDDRGFRAIASQLRGTYGERFRTAITAKSVEDRVASIMNEAGVHDPKTMHYGEEKSRNDFADEPIGLVEGVIDPGDDHVVNLLAELDLDAKPERSEGECEHCEGEGCRKCLGTGQQRAHGRGFTGEDADTAREILASVRENHVAQAAGRYARNPDDPDSTATVYVRTDAMPTGFADVQTPGVVWTFGQKQDRIVEELREAAEPLSARVLADRAECSKEHVRQTMRRFEDEDGDHDVQVFESVGEHGATLYAATGLPNSGVVDVGSPTEAYGSIYTWGLAIRDPNPIETDDDQPDGPASAETRTFWEPLGGVDPGGTGG</sequence>
<reference evidence="2 3" key="1">
    <citation type="journal article" date="2019" name="Int. J. Syst. Evol. Microbiol.">
        <title>The Global Catalogue of Microorganisms (GCM) 10K type strain sequencing project: providing services to taxonomists for standard genome sequencing and annotation.</title>
        <authorList>
            <consortium name="The Broad Institute Genomics Platform"/>
            <consortium name="The Broad Institute Genome Sequencing Center for Infectious Disease"/>
            <person name="Wu L."/>
            <person name="Ma J."/>
        </authorList>
    </citation>
    <scope>NUCLEOTIDE SEQUENCE [LARGE SCALE GENOMIC DNA]</scope>
    <source>
        <strain evidence="2 3">GX21</strain>
    </source>
</reference>
<dbReference type="EMBL" id="JBHTAT010000001">
    <property type="protein sequence ID" value="MFC7253728.1"/>
    <property type="molecule type" value="Genomic_DNA"/>
</dbReference>
<protein>
    <submittedName>
        <fullName evidence="2">Uncharacterized protein</fullName>
    </submittedName>
</protein>
<feature type="region of interest" description="Disordered" evidence="1">
    <location>
        <begin position="169"/>
        <end position="201"/>
    </location>
</feature>
<proteinExistence type="predicted"/>